<accession>A0A6M5YYL6</accession>
<keyword evidence="3" id="KW-1185">Reference proteome</keyword>
<proteinExistence type="predicted"/>
<dbReference type="EMBL" id="CP053452">
    <property type="protein sequence ID" value="QJW98546.1"/>
    <property type="molecule type" value="Genomic_DNA"/>
</dbReference>
<feature type="region of interest" description="Disordered" evidence="1">
    <location>
        <begin position="8"/>
        <end position="39"/>
    </location>
</feature>
<evidence type="ECO:0000313" key="2">
    <source>
        <dbReference type="EMBL" id="QJW98546.1"/>
    </source>
</evidence>
<sequence length="66" mass="7449">MFRSAFARFQENGGRDGRLANDRARDRDQPKIRIPNGRKRTGGFMYEVGGLRCASACVTTPCRNRS</sequence>
<evidence type="ECO:0000313" key="3">
    <source>
        <dbReference type="Proteomes" id="UP000503447"/>
    </source>
</evidence>
<dbReference type="KEGG" id="ftj:FTUN_6141"/>
<protein>
    <submittedName>
        <fullName evidence="2">Uncharacterized protein</fullName>
    </submittedName>
</protein>
<dbReference type="AlphaFoldDB" id="A0A6M5YYL6"/>
<dbReference type="Proteomes" id="UP000503447">
    <property type="component" value="Chromosome"/>
</dbReference>
<evidence type="ECO:0000256" key="1">
    <source>
        <dbReference type="SAM" id="MobiDB-lite"/>
    </source>
</evidence>
<name>A0A6M5YYL6_9BACT</name>
<gene>
    <name evidence="2" type="ORF">FTUN_6141</name>
</gene>
<reference evidence="3" key="1">
    <citation type="submission" date="2020-05" db="EMBL/GenBank/DDBJ databases">
        <title>Frigoriglobus tundricola gen. nov., sp. nov., a psychrotolerant cellulolytic planctomycete of the family Gemmataceae with two divergent copies of 16S rRNA gene.</title>
        <authorList>
            <person name="Kulichevskaya I.S."/>
            <person name="Ivanova A.A."/>
            <person name="Naumoff D.G."/>
            <person name="Beletsky A.V."/>
            <person name="Rijpstra W.I.C."/>
            <person name="Sinninghe Damste J.S."/>
            <person name="Mardanov A.V."/>
            <person name="Ravin N.V."/>
            <person name="Dedysh S.N."/>
        </authorList>
    </citation>
    <scope>NUCLEOTIDE SEQUENCE [LARGE SCALE GENOMIC DNA]</scope>
    <source>
        <strain evidence="3">PL17</strain>
    </source>
</reference>
<organism evidence="2 3">
    <name type="scientific">Frigoriglobus tundricola</name>
    <dbReference type="NCBI Taxonomy" id="2774151"/>
    <lineage>
        <taxon>Bacteria</taxon>
        <taxon>Pseudomonadati</taxon>
        <taxon>Planctomycetota</taxon>
        <taxon>Planctomycetia</taxon>
        <taxon>Gemmatales</taxon>
        <taxon>Gemmataceae</taxon>
        <taxon>Frigoriglobus</taxon>
    </lineage>
</organism>
<feature type="compositionally biased region" description="Basic and acidic residues" evidence="1">
    <location>
        <begin position="13"/>
        <end position="31"/>
    </location>
</feature>